<name>H2SR09_TAKRU</name>
<feature type="transmembrane region" description="Helical" evidence="1">
    <location>
        <begin position="6"/>
        <end position="27"/>
    </location>
</feature>
<reference evidence="3" key="3">
    <citation type="submission" date="2025-09" db="UniProtKB">
        <authorList>
            <consortium name="Ensembl"/>
        </authorList>
    </citation>
    <scope>IDENTIFICATION</scope>
</reference>
<dbReference type="STRING" id="31033.ENSTRUP00000014846"/>
<feature type="domain" description="GST C-terminal" evidence="2">
    <location>
        <begin position="120"/>
        <end position="235"/>
    </location>
</feature>
<dbReference type="GO" id="GO:0043517">
    <property type="term" value="P:positive regulation of DNA damage response, signal transduction by p53 class mediator"/>
    <property type="evidence" value="ECO:0007669"/>
    <property type="project" value="InterPro"/>
</dbReference>
<dbReference type="FunCoup" id="H2SR09">
    <property type="interactions" value="902"/>
</dbReference>
<evidence type="ECO:0000313" key="3">
    <source>
        <dbReference type="Ensembl" id="ENSTRUP00000014846.3"/>
    </source>
</evidence>
<keyword evidence="1" id="KW-0472">Membrane</keyword>
<dbReference type="InterPro" id="IPR036282">
    <property type="entry name" value="Glutathione-S-Trfase_C_sf"/>
</dbReference>
<dbReference type="CDD" id="cd10305">
    <property type="entry name" value="GST_C_AIMP3"/>
    <property type="match status" value="1"/>
</dbReference>
<dbReference type="Gene3D" id="1.20.1050.10">
    <property type="match status" value="1"/>
</dbReference>
<dbReference type="Ensembl" id="ENSTRUT00000014914.3">
    <property type="protein sequence ID" value="ENSTRUP00000014846.3"/>
    <property type="gene ID" value="ENSTRUG00000006107.3"/>
</dbReference>
<evidence type="ECO:0000259" key="2">
    <source>
        <dbReference type="PROSITE" id="PS50405"/>
    </source>
</evidence>
<dbReference type="GeneTree" id="ENSGT00390000003564"/>
<reference evidence="3 4" key="1">
    <citation type="journal article" date="2011" name="Genome Biol. Evol.">
        <title>Integration of the genetic map and genome assembly of fugu facilitates insights into distinct features of genome evolution in teleosts and mammals.</title>
        <authorList>
            <person name="Kai W."/>
            <person name="Kikuchi K."/>
            <person name="Tohari S."/>
            <person name="Chew A.K."/>
            <person name="Tay A."/>
            <person name="Fujiwara A."/>
            <person name="Hosoya S."/>
            <person name="Suetake H."/>
            <person name="Naruse K."/>
            <person name="Brenner S."/>
            <person name="Suzuki Y."/>
            <person name="Venkatesh B."/>
        </authorList>
    </citation>
    <scope>NUCLEOTIDE SEQUENCE [LARGE SCALE GENOMIC DNA]</scope>
</reference>
<keyword evidence="1" id="KW-1133">Transmembrane helix</keyword>
<dbReference type="InterPro" id="IPR053836">
    <property type="entry name" value="Arc1-like_N"/>
</dbReference>
<dbReference type="GO" id="GO:0005634">
    <property type="term" value="C:nucleus"/>
    <property type="evidence" value="ECO:0007669"/>
    <property type="project" value="TreeGrafter"/>
</dbReference>
<evidence type="ECO:0000313" key="4">
    <source>
        <dbReference type="Proteomes" id="UP000005226"/>
    </source>
</evidence>
<gene>
    <name evidence="3" type="primary">eef1e1</name>
</gene>
<accession>H2SR09</accession>
<keyword evidence="4" id="KW-1185">Reference proteome</keyword>
<keyword evidence="1" id="KW-0812">Transmembrane</keyword>
<dbReference type="GO" id="GO:0005737">
    <property type="term" value="C:cytoplasm"/>
    <property type="evidence" value="ECO:0007669"/>
    <property type="project" value="TreeGrafter"/>
</dbReference>
<reference evidence="3" key="2">
    <citation type="submission" date="2025-08" db="UniProtKB">
        <authorList>
            <consortium name="Ensembl"/>
        </authorList>
    </citation>
    <scope>IDENTIFICATION</scope>
</reference>
<dbReference type="InterPro" id="IPR042450">
    <property type="entry name" value="EEF1E1"/>
</dbReference>
<dbReference type="SUPFAM" id="SSF47616">
    <property type="entry name" value="GST C-terminal domain-like"/>
    <property type="match status" value="1"/>
</dbReference>
<dbReference type="GO" id="GO:0017101">
    <property type="term" value="C:aminoacyl-tRNA synthetase multienzyme complex"/>
    <property type="evidence" value="ECO:0007669"/>
    <property type="project" value="InterPro"/>
</dbReference>
<proteinExistence type="predicted"/>
<dbReference type="Proteomes" id="UP000005226">
    <property type="component" value="Chromosome 10"/>
</dbReference>
<organism evidence="3 4">
    <name type="scientific">Takifugu rubripes</name>
    <name type="common">Japanese pufferfish</name>
    <name type="synonym">Fugu rubripes</name>
    <dbReference type="NCBI Taxonomy" id="31033"/>
    <lineage>
        <taxon>Eukaryota</taxon>
        <taxon>Metazoa</taxon>
        <taxon>Chordata</taxon>
        <taxon>Craniata</taxon>
        <taxon>Vertebrata</taxon>
        <taxon>Euteleostomi</taxon>
        <taxon>Actinopterygii</taxon>
        <taxon>Neopterygii</taxon>
        <taxon>Teleostei</taxon>
        <taxon>Neoteleostei</taxon>
        <taxon>Acanthomorphata</taxon>
        <taxon>Eupercaria</taxon>
        <taxon>Tetraodontiformes</taxon>
        <taxon>Tetradontoidea</taxon>
        <taxon>Tetraodontidae</taxon>
        <taxon>Takifugu</taxon>
    </lineage>
</organism>
<dbReference type="PANTHER" id="PTHR44490:SF1">
    <property type="entry name" value="EUKARYOTIC TRANSLATION ELONGATION FACTOR 1 EPSILON-1"/>
    <property type="match status" value="1"/>
</dbReference>
<evidence type="ECO:0000256" key="1">
    <source>
        <dbReference type="SAM" id="Phobius"/>
    </source>
</evidence>
<dbReference type="PROSITE" id="PS50405">
    <property type="entry name" value="GST_CTER"/>
    <property type="match status" value="1"/>
</dbReference>
<dbReference type="InParanoid" id="H2SR09"/>
<dbReference type="OMA" id="DMAIHEK"/>
<dbReference type="PANTHER" id="PTHR44490">
    <property type="entry name" value="EUKARYOTIC TRANSLATION ELONGATION FACTOR 1 EPSILON-1"/>
    <property type="match status" value="1"/>
</dbReference>
<dbReference type="Pfam" id="PF21972">
    <property type="entry name" value="Arc1p_N_like"/>
    <property type="match status" value="1"/>
</dbReference>
<protein>
    <submittedName>
        <fullName evidence="3">Eukaryotic translation elongation factor 1 epsilon 1</fullName>
    </submittedName>
</protein>
<dbReference type="InterPro" id="IPR053837">
    <property type="entry name" value="AIMP3/p18_C"/>
</dbReference>
<sequence>MHHEIIYLFIVAQFLILYHDAILRYILLRLFMDWVFPISSLSCQSDVDRRDLALSSNHITRMFCPISAVPNMAPRELSALEKFLGLKKPHKYSTQGVKKVPVLQINSGPPLVGLGTIACHLVKEAKRPDLLGDSAESRAVVQQWIEHRVTKLDRCRKDDVKTFLKDLDHYLQDMVYLAGNHFTLADILIYYGIHPFMVDMAIHEKEQFINVTRWFDHVQHYPGVQHHLPLVTFCR</sequence>
<dbReference type="Gene3D" id="3.40.30.90">
    <property type="match status" value="1"/>
</dbReference>
<dbReference type="InterPro" id="IPR010987">
    <property type="entry name" value="Glutathione-S-Trfase_C-like"/>
</dbReference>
<dbReference type="AlphaFoldDB" id="H2SR09"/>